<dbReference type="GO" id="GO:0051537">
    <property type="term" value="F:2 iron, 2 sulfur cluster binding"/>
    <property type="evidence" value="ECO:0007669"/>
    <property type="project" value="UniProtKB-KW"/>
</dbReference>
<dbReference type="SMART" id="SM00876">
    <property type="entry name" value="BATS"/>
    <property type="match status" value="1"/>
</dbReference>
<dbReference type="InterPro" id="IPR058240">
    <property type="entry name" value="rSAM_sf"/>
</dbReference>
<evidence type="ECO:0000256" key="9">
    <source>
        <dbReference type="ARBA" id="ARBA00022756"/>
    </source>
</evidence>
<dbReference type="NCBIfam" id="TIGR00433">
    <property type="entry name" value="bioB"/>
    <property type="match status" value="1"/>
</dbReference>
<evidence type="ECO:0000256" key="12">
    <source>
        <dbReference type="ARBA" id="ARBA00051157"/>
    </source>
</evidence>
<feature type="binding site" evidence="13">
    <location>
        <position position="199"/>
    </location>
    <ligand>
        <name>[2Fe-2S] cluster</name>
        <dbReference type="ChEBI" id="CHEBI:190135"/>
    </ligand>
</feature>
<evidence type="ECO:0000259" key="14">
    <source>
        <dbReference type="PROSITE" id="PS51918"/>
    </source>
</evidence>
<comment type="similarity">
    <text evidence="2 13">Belongs to the radical SAM superfamily. Biotin synthase family.</text>
</comment>
<dbReference type="Pfam" id="PF04055">
    <property type="entry name" value="Radical_SAM"/>
    <property type="match status" value="1"/>
</dbReference>
<keyword evidence="11 13" id="KW-0411">Iron-sulfur</keyword>
<keyword evidence="8 13" id="KW-0479">Metal-binding</keyword>
<feature type="binding site" evidence="13">
    <location>
        <position position="271"/>
    </location>
    <ligand>
        <name>[2Fe-2S] cluster</name>
        <dbReference type="ChEBI" id="CHEBI:190135"/>
    </ligand>
</feature>
<dbReference type="PANTHER" id="PTHR22976">
    <property type="entry name" value="BIOTIN SYNTHASE"/>
    <property type="match status" value="1"/>
</dbReference>
<feature type="binding site" evidence="13">
    <location>
        <position position="64"/>
    </location>
    <ligand>
        <name>[4Fe-4S] cluster</name>
        <dbReference type="ChEBI" id="CHEBI:49883"/>
        <note>4Fe-4S-S-AdoMet</note>
    </ligand>
</feature>
<accession>A0A3A1YFU9</accession>
<evidence type="ECO:0000256" key="7">
    <source>
        <dbReference type="ARBA" id="ARBA00022714"/>
    </source>
</evidence>
<feature type="binding site" evidence="13">
    <location>
        <position position="108"/>
    </location>
    <ligand>
        <name>[2Fe-2S] cluster</name>
        <dbReference type="ChEBI" id="CHEBI:190135"/>
    </ligand>
</feature>
<dbReference type="InterPro" id="IPR006638">
    <property type="entry name" value="Elp3/MiaA/NifB-like_rSAM"/>
</dbReference>
<evidence type="ECO:0000256" key="4">
    <source>
        <dbReference type="ARBA" id="ARBA00022485"/>
    </source>
</evidence>
<comment type="catalytic activity">
    <reaction evidence="12 13">
        <text>(4R,5S)-dethiobiotin + (sulfur carrier)-SH + 2 reduced [2Fe-2S]-[ferredoxin] + 2 S-adenosyl-L-methionine = (sulfur carrier)-H + biotin + 2 5'-deoxyadenosine + 2 L-methionine + 2 oxidized [2Fe-2S]-[ferredoxin]</text>
        <dbReference type="Rhea" id="RHEA:22060"/>
        <dbReference type="Rhea" id="RHEA-COMP:10000"/>
        <dbReference type="Rhea" id="RHEA-COMP:10001"/>
        <dbReference type="Rhea" id="RHEA-COMP:14737"/>
        <dbReference type="Rhea" id="RHEA-COMP:14739"/>
        <dbReference type="ChEBI" id="CHEBI:17319"/>
        <dbReference type="ChEBI" id="CHEBI:29917"/>
        <dbReference type="ChEBI" id="CHEBI:33737"/>
        <dbReference type="ChEBI" id="CHEBI:33738"/>
        <dbReference type="ChEBI" id="CHEBI:57586"/>
        <dbReference type="ChEBI" id="CHEBI:57844"/>
        <dbReference type="ChEBI" id="CHEBI:59789"/>
        <dbReference type="ChEBI" id="CHEBI:64428"/>
        <dbReference type="ChEBI" id="CHEBI:149473"/>
        <dbReference type="EC" id="2.8.1.6"/>
    </reaction>
</comment>
<dbReference type="GO" id="GO:0004076">
    <property type="term" value="F:biotin synthase activity"/>
    <property type="evidence" value="ECO:0007669"/>
    <property type="project" value="UniProtKB-UniRule"/>
</dbReference>
<dbReference type="InterPro" id="IPR013785">
    <property type="entry name" value="Aldolase_TIM"/>
</dbReference>
<dbReference type="InterPro" id="IPR002684">
    <property type="entry name" value="Biotin_synth/BioAB"/>
</dbReference>
<dbReference type="GO" id="GO:0005506">
    <property type="term" value="F:iron ion binding"/>
    <property type="evidence" value="ECO:0007669"/>
    <property type="project" value="UniProtKB-UniRule"/>
</dbReference>
<dbReference type="UniPathway" id="UPA00078">
    <property type="reaction ID" value="UER00162"/>
</dbReference>
<dbReference type="Proteomes" id="UP000265964">
    <property type="component" value="Unassembled WGS sequence"/>
</dbReference>
<dbReference type="FunFam" id="3.20.20.70:FF:000011">
    <property type="entry name" value="Biotin synthase"/>
    <property type="match status" value="1"/>
</dbReference>
<dbReference type="InterPro" id="IPR010722">
    <property type="entry name" value="BATS_dom"/>
</dbReference>
<evidence type="ECO:0000313" key="15">
    <source>
        <dbReference type="EMBL" id="RIY34917.1"/>
    </source>
</evidence>
<keyword evidence="16" id="KW-1185">Reference proteome</keyword>
<comment type="pathway">
    <text evidence="1 13">Cofactor biosynthesis; biotin biosynthesis; biotin from 7,8-diaminononanoate: step 2/2.</text>
</comment>
<dbReference type="EMBL" id="NRJF01000119">
    <property type="protein sequence ID" value="RIY34917.1"/>
    <property type="molecule type" value="Genomic_DNA"/>
</dbReference>
<comment type="cofactor">
    <cofactor evidence="13">
        <name>[2Fe-2S] cluster</name>
        <dbReference type="ChEBI" id="CHEBI:190135"/>
    </cofactor>
    <text evidence="13">Binds 1 [2Fe-2S] cluster. The cluster is coordinated with 3 cysteines and 1 arginine.</text>
</comment>
<keyword evidence="6 13" id="KW-0949">S-adenosyl-L-methionine</keyword>
<protein>
    <recommendedName>
        <fullName evidence="3 13">Biotin synthase</fullName>
        <ecNumber evidence="3 13">2.8.1.6</ecNumber>
    </recommendedName>
</protein>
<keyword evidence="7 13" id="KW-0001">2Fe-2S</keyword>
<dbReference type="SFLD" id="SFLDG01278">
    <property type="entry name" value="biotin_synthase_like"/>
    <property type="match status" value="1"/>
</dbReference>
<dbReference type="EC" id="2.8.1.6" evidence="3 13"/>
<evidence type="ECO:0000256" key="1">
    <source>
        <dbReference type="ARBA" id="ARBA00004942"/>
    </source>
</evidence>
<dbReference type="SFLD" id="SFLDG01060">
    <property type="entry name" value="BATS_domain_containing"/>
    <property type="match status" value="1"/>
</dbReference>
<evidence type="ECO:0000256" key="10">
    <source>
        <dbReference type="ARBA" id="ARBA00023004"/>
    </source>
</evidence>
<dbReference type="GO" id="GO:0009102">
    <property type="term" value="P:biotin biosynthetic process"/>
    <property type="evidence" value="ECO:0007669"/>
    <property type="project" value="UniProtKB-UniRule"/>
</dbReference>
<dbReference type="GO" id="GO:0051539">
    <property type="term" value="F:4 iron, 4 sulfur cluster binding"/>
    <property type="evidence" value="ECO:0007669"/>
    <property type="project" value="UniProtKB-KW"/>
</dbReference>
<dbReference type="AlphaFoldDB" id="A0A3A1YFU9"/>
<evidence type="ECO:0000256" key="13">
    <source>
        <dbReference type="HAMAP-Rule" id="MF_01694"/>
    </source>
</evidence>
<reference evidence="15 16" key="1">
    <citation type="submission" date="2017-08" db="EMBL/GenBank/DDBJ databases">
        <title>Reclassification of Bisgaard taxon 37 and 44.</title>
        <authorList>
            <person name="Christensen H."/>
        </authorList>
    </citation>
    <scope>NUCLEOTIDE SEQUENCE [LARGE SCALE GENOMIC DNA]</scope>
    <source>
        <strain evidence="15 16">EEAB3T1</strain>
    </source>
</reference>
<dbReference type="HAMAP" id="MF_01694">
    <property type="entry name" value="BioB"/>
    <property type="match status" value="1"/>
</dbReference>
<dbReference type="OrthoDB" id="9786826at2"/>
<keyword evidence="5 13" id="KW-0808">Transferase</keyword>
<keyword evidence="4 13" id="KW-0004">4Fe-4S</keyword>
<feature type="binding site" evidence="13">
    <location>
        <position position="71"/>
    </location>
    <ligand>
        <name>[4Fe-4S] cluster</name>
        <dbReference type="ChEBI" id="CHEBI:49883"/>
        <note>4Fe-4S-S-AdoMet</note>
    </ligand>
</feature>
<evidence type="ECO:0000256" key="2">
    <source>
        <dbReference type="ARBA" id="ARBA00010765"/>
    </source>
</evidence>
<dbReference type="Gene3D" id="3.20.20.70">
    <property type="entry name" value="Aldolase class I"/>
    <property type="match status" value="1"/>
</dbReference>
<evidence type="ECO:0000256" key="3">
    <source>
        <dbReference type="ARBA" id="ARBA00012236"/>
    </source>
</evidence>
<gene>
    <name evidence="13 15" type="primary">bioB</name>
    <name evidence="15" type="ORF">CKF59_04480</name>
</gene>
<comment type="function">
    <text evidence="13">Catalyzes the conversion of dethiobiotin (DTB) to biotin by the insertion of a sulfur atom into dethiobiotin via a radical-based mechanism.</text>
</comment>
<name>A0A3A1YFU9_9GAMM</name>
<dbReference type="SFLD" id="SFLDF00272">
    <property type="entry name" value="biotin_synthase"/>
    <property type="match status" value="1"/>
</dbReference>
<dbReference type="PROSITE" id="PS51918">
    <property type="entry name" value="RADICAL_SAM"/>
    <property type="match status" value="1"/>
</dbReference>
<dbReference type="InterPro" id="IPR007197">
    <property type="entry name" value="rSAM"/>
</dbReference>
<feature type="domain" description="Radical SAM core" evidence="14">
    <location>
        <begin position="49"/>
        <end position="276"/>
    </location>
</feature>
<keyword evidence="10 13" id="KW-0408">Iron</keyword>
<dbReference type="PANTHER" id="PTHR22976:SF2">
    <property type="entry name" value="BIOTIN SYNTHASE, MITOCHONDRIAL"/>
    <property type="match status" value="1"/>
</dbReference>
<dbReference type="SMART" id="SM00729">
    <property type="entry name" value="Elp3"/>
    <property type="match status" value="1"/>
</dbReference>
<keyword evidence="9 13" id="KW-0093">Biotin biosynthesis</keyword>
<dbReference type="CDD" id="cd01335">
    <property type="entry name" value="Radical_SAM"/>
    <property type="match status" value="1"/>
</dbReference>
<comment type="subunit">
    <text evidence="13">Homodimer.</text>
</comment>
<sequence length="396" mass="43950">MQKLKLTKLTPHKQTDYWTVCEVEKLFETPFLELVFEAARIHRENFDPREVQLSTLLSIKTGGCPEDCTYCPQSARYNTGVENEALLAKEEIVSKAKLAKAKGATRFCMGAAWRGPKERHMPMLREAIAEVKALGMEVCGTFGILEEGQAEQLKEAGLDYYNHNLDTAPEHYEKIITTRKFDDRINTLGKVRNAGLKVCCGGIIGLNESRKERAGLLASLANLDPHPESVPINQLVKVEGTPLFEAEELDWTEFVRTIAIARILMPTSHVRLSAGRQQMPESMQAMCFMAGANSIFYGEKLLTTSNPDANFDAQLLYKLDMKPEGSELDFATILEQQEQEMVDYVAEHGLQSLETETMHPAHFAGHEVSGGCGSGCGTSMAKQQAQSSDVGYYKAS</sequence>
<feature type="binding site" evidence="13">
    <location>
        <position position="139"/>
    </location>
    <ligand>
        <name>[2Fe-2S] cluster</name>
        <dbReference type="ChEBI" id="CHEBI:190135"/>
    </ligand>
</feature>
<evidence type="ECO:0000256" key="5">
    <source>
        <dbReference type="ARBA" id="ARBA00022679"/>
    </source>
</evidence>
<evidence type="ECO:0000256" key="11">
    <source>
        <dbReference type="ARBA" id="ARBA00023014"/>
    </source>
</evidence>
<dbReference type="InterPro" id="IPR024177">
    <property type="entry name" value="Biotin_synthase"/>
</dbReference>
<organism evidence="15 16">
    <name type="scientific">Psittacicella gerlachiana</name>
    <dbReference type="NCBI Taxonomy" id="2028574"/>
    <lineage>
        <taxon>Bacteria</taxon>
        <taxon>Pseudomonadati</taxon>
        <taxon>Pseudomonadota</taxon>
        <taxon>Gammaproteobacteria</taxon>
        <taxon>Pasteurellales</taxon>
        <taxon>Psittacicellaceae</taxon>
        <taxon>Psittacicella</taxon>
    </lineage>
</organism>
<evidence type="ECO:0000256" key="6">
    <source>
        <dbReference type="ARBA" id="ARBA00022691"/>
    </source>
</evidence>
<evidence type="ECO:0000256" key="8">
    <source>
        <dbReference type="ARBA" id="ARBA00022723"/>
    </source>
</evidence>
<evidence type="ECO:0000313" key="16">
    <source>
        <dbReference type="Proteomes" id="UP000265964"/>
    </source>
</evidence>
<dbReference type="Pfam" id="PF06968">
    <property type="entry name" value="BATS"/>
    <property type="match status" value="1"/>
</dbReference>
<proteinExistence type="inferred from homology"/>
<dbReference type="SUPFAM" id="SSF102114">
    <property type="entry name" value="Radical SAM enzymes"/>
    <property type="match status" value="1"/>
</dbReference>
<comment type="caution">
    <text evidence="15">The sequence shown here is derived from an EMBL/GenBank/DDBJ whole genome shotgun (WGS) entry which is preliminary data.</text>
</comment>
<feature type="binding site" evidence="13">
    <location>
        <position position="68"/>
    </location>
    <ligand>
        <name>[4Fe-4S] cluster</name>
        <dbReference type="ChEBI" id="CHEBI:49883"/>
        <note>4Fe-4S-S-AdoMet</note>
    </ligand>
</feature>
<dbReference type="SFLD" id="SFLDS00029">
    <property type="entry name" value="Radical_SAM"/>
    <property type="match status" value="1"/>
</dbReference>
<comment type="cofactor">
    <cofactor evidence="13">
        <name>[4Fe-4S] cluster</name>
        <dbReference type="ChEBI" id="CHEBI:49883"/>
    </cofactor>
    <text evidence="13">Binds 1 [4Fe-4S] cluster. The cluster is coordinated with 3 cysteines and an exchangeable S-adenosyl-L-methionine.</text>
</comment>